<dbReference type="eggNOG" id="COG1595">
    <property type="taxonomic scope" value="Bacteria"/>
</dbReference>
<dbReference type="InterPro" id="IPR039425">
    <property type="entry name" value="RNA_pol_sigma-70-like"/>
</dbReference>
<dbReference type="SUPFAM" id="SSF88659">
    <property type="entry name" value="Sigma3 and sigma4 domains of RNA polymerase sigma factors"/>
    <property type="match status" value="1"/>
</dbReference>
<evidence type="ECO:0000313" key="7">
    <source>
        <dbReference type="EMBL" id="EAY24329.1"/>
    </source>
</evidence>
<keyword evidence="2" id="KW-0805">Transcription regulation</keyword>
<dbReference type="CDD" id="cd06171">
    <property type="entry name" value="Sigma70_r4"/>
    <property type="match status" value="1"/>
</dbReference>
<feature type="domain" description="RNA polymerase sigma factor 70 region 4 type 2" evidence="6">
    <location>
        <begin position="133"/>
        <end position="183"/>
    </location>
</feature>
<dbReference type="InterPro" id="IPR013324">
    <property type="entry name" value="RNA_pol_sigma_r3/r4-like"/>
</dbReference>
<dbReference type="NCBIfam" id="TIGR02985">
    <property type="entry name" value="Sig70_bacteroi1"/>
    <property type="match status" value="1"/>
</dbReference>
<dbReference type="GO" id="GO:0006352">
    <property type="term" value="P:DNA-templated transcription initiation"/>
    <property type="evidence" value="ECO:0007669"/>
    <property type="project" value="InterPro"/>
</dbReference>
<dbReference type="NCBIfam" id="TIGR02937">
    <property type="entry name" value="sigma70-ECF"/>
    <property type="match status" value="1"/>
</dbReference>
<keyword evidence="3" id="KW-0731">Sigma factor</keyword>
<dbReference type="EMBL" id="AAWS01000073">
    <property type="protein sequence ID" value="EAY24329.1"/>
    <property type="molecule type" value="Genomic_DNA"/>
</dbReference>
<dbReference type="AlphaFoldDB" id="A1ZZ70"/>
<evidence type="ECO:0000256" key="4">
    <source>
        <dbReference type="ARBA" id="ARBA00023163"/>
    </source>
</evidence>
<dbReference type="PANTHER" id="PTHR43133">
    <property type="entry name" value="RNA POLYMERASE ECF-TYPE SIGMA FACTO"/>
    <property type="match status" value="1"/>
</dbReference>
<organism evidence="7 8">
    <name type="scientific">Microscilla marina ATCC 23134</name>
    <dbReference type="NCBI Taxonomy" id="313606"/>
    <lineage>
        <taxon>Bacteria</taxon>
        <taxon>Pseudomonadati</taxon>
        <taxon>Bacteroidota</taxon>
        <taxon>Cytophagia</taxon>
        <taxon>Cytophagales</taxon>
        <taxon>Microscillaceae</taxon>
        <taxon>Microscilla</taxon>
    </lineage>
</organism>
<accession>A1ZZ70</accession>
<dbReference type="GO" id="GO:0003677">
    <property type="term" value="F:DNA binding"/>
    <property type="evidence" value="ECO:0007669"/>
    <property type="project" value="InterPro"/>
</dbReference>
<dbReference type="InterPro" id="IPR036388">
    <property type="entry name" value="WH-like_DNA-bd_sf"/>
</dbReference>
<dbReference type="InterPro" id="IPR007627">
    <property type="entry name" value="RNA_pol_sigma70_r2"/>
</dbReference>
<feature type="domain" description="RNA polymerase sigma-70 region 2" evidence="5">
    <location>
        <begin position="30"/>
        <end position="95"/>
    </location>
</feature>
<dbReference type="InterPro" id="IPR013249">
    <property type="entry name" value="RNA_pol_sigma70_r4_t2"/>
</dbReference>
<dbReference type="Gene3D" id="1.10.1740.10">
    <property type="match status" value="1"/>
</dbReference>
<dbReference type="GO" id="GO:0016987">
    <property type="term" value="F:sigma factor activity"/>
    <property type="evidence" value="ECO:0007669"/>
    <property type="project" value="UniProtKB-KW"/>
</dbReference>
<dbReference type="InterPro" id="IPR014284">
    <property type="entry name" value="RNA_pol_sigma-70_dom"/>
</dbReference>
<name>A1ZZ70_MICM2</name>
<gene>
    <name evidence="7" type="ORF">M23134_05955</name>
</gene>
<keyword evidence="4" id="KW-0804">Transcription</keyword>
<dbReference type="SUPFAM" id="SSF88946">
    <property type="entry name" value="Sigma2 domain of RNA polymerase sigma factors"/>
    <property type="match status" value="1"/>
</dbReference>
<evidence type="ECO:0000259" key="5">
    <source>
        <dbReference type="Pfam" id="PF04542"/>
    </source>
</evidence>
<dbReference type="RefSeq" id="WP_002705053.1">
    <property type="nucleotide sequence ID" value="NZ_AAWS01000073.1"/>
</dbReference>
<dbReference type="InterPro" id="IPR013325">
    <property type="entry name" value="RNA_pol_sigma_r2"/>
</dbReference>
<dbReference type="PANTHER" id="PTHR43133:SF46">
    <property type="entry name" value="RNA POLYMERASE SIGMA-70 FACTOR ECF SUBFAMILY"/>
    <property type="match status" value="1"/>
</dbReference>
<comment type="caution">
    <text evidence="7">The sequence shown here is derived from an EMBL/GenBank/DDBJ whole genome shotgun (WGS) entry which is preliminary data.</text>
</comment>
<comment type="similarity">
    <text evidence="1">Belongs to the sigma-70 factor family. ECF subfamily.</text>
</comment>
<evidence type="ECO:0000256" key="2">
    <source>
        <dbReference type="ARBA" id="ARBA00023015"/>
    </source>
</evidence>
<dbReference type="OrthoDB" id="1524077at2"/>
<evidence type="ECO:0000259" key="6">
    <source>
        <dbReference type="Pfam" id="PF08281"/>
    </source>
</evidence>
<dbReference type="Proteomes" id="UP000004095">
    <property type="component" value="Unassembled WGS sequence"/>
</dbReference>
<dbReference type="InterPro" id="IPR014327">
    <property type="entry name" value="RNA_pol_sigma70_bacteroid"/>
</dbReference>
<proteinExistence type="inferred from homology"/>
<protein>
    <submittedName>
        <fullName evidence="7">RNA polymerase ECF-type sigma factor</fullName>
    </submittedName>
</protein>
<sequence>MHKNEYSKYTDAQIVEKISAHNQSVFEYVFKRYYQELCNFAFMYLKVEQSSEEVVQETFINIWEKRQKLKIQSSIKAYLYTSVKNRSINYLKSKATQVSQKSHSTSSEEHPIHIAENATVEEAMHNAELQHVLSQAIAALPKRCSEIFTLTRIEGLSYQQVADQLGISKKTVEAQMGIAFKKLRIFIKQHWELMIVWALVWYI</sequence>
<dbReference type="Pfam" id="PF08281">
    <property type="entry name" value="Sigma70_r4_2"/>
    <property type="match status" value="1"/>
</dbReference>
<keyword evidence="8" id="KW-1185">Reference proteome</keyword>
<dbReference type="Gene3D" id="1.10.10.10">
    <property type="entry name" value="Winged helix-like DNA-binding domain superfamily/Winged helix DNA-binding domain"/>
    <property type="match status" value="1"/>
</dbReference>
<evidence type="ECO:0000313" key="8">
    <source>
        <dbReference type="Proteomes" id="UP000004095"/>
    </source>
</evidence>
<reference evidence="7 8" key="1">
    <citation type="submission" date="2007-01" db="EMBL/GenBank/DDBJ databases">
        <authorList>
            <person name="Haygood M."/>
            <person name="Podell S."/>
            <person name="Anderson C."/>
            <person name="Hopkinson B."/>
            <person name="Roe K."/>
            <person name="Barbeau K."/>
            <person name="Gaasterland T."/>
            <person name="Ferriera S."/>
            <person name="Johnson J."/>
            <person name="Kravitz S."/>
            <person name="Beeson K."/>
            <person name="Sutton G."/>
            <person name="Rogers Y.-H."/>
            <person name="Friedman R."/>
            <person name="Frazier M."/>
            <person name="Venter J.C."/>
        </authorList>
    </citation>
    <scope>NUCLEOTIDE SEQUENCE [LARGE SCALE GENOMIC DNA]</scope>
    <source>
        <strain evidence="7 8">ATCC 23134</strain>
    </source>
</reference>
<evidence type="ECO:0000256" key="3">
    <source>
        <dbReference type="ARBA" id="ARBA00023082"/>
    </source>
</evidence>
<evidence type="ECO:0000256" key="1">
    <source>
        <dbReference type="ARBA" id="ARBA00010641"/>
    </source>
</evidence>
<dbReference type="Pfam" id="PF04542">
    <property type="entry name" value="Sigma70_r2"/>
    <property type="match status" value="1"/>
</dbReference>